<evidence type="ECO:0000256" key="5">
    <source>
        <dbReference type="PROSITE-ProRule" id="PRU10137"/>
    </source>
</evidence>
<gene>
    <name evidence="7" type="primary">bin3_1</name>
    <name evidence="7" type="ORF">SAMEA3545359_00929</name>
</gene>
<accession>A0A1C6HM31</accession>
<dbReference type="GO" id="GO:0015074">
    <property type="term" value="P:DNA integration"/>
    <property type="evidence" value="ECO:0007669"/>
    <property type="project" value="UniProtKB-KW"/>
</dbReference>
<evidence type="ECO:0000313" key="7">
    <source>
        <dbReference type="EMBL" id="SCJ58637.1"/>
    </source>
</evidence>
<dbReference type="InterPro" id="IPR006119">
    <property type="entry name" value="Resolv_N"/>
</dbReference>
<dbReference type="GO" id="GO:0000150">
    <property type="term" value="F:DNA strand exchange activity"/>
    <property type="evidence" value="ECO:0007669"/>
    <property type="project" value="InterPro"/>
</dbReference>
<keyword evidence="1" id="KW-0229">DNA integration</keyword>
<organism evidence="7">
    <name type="scientific">uncultured Anaerotruncus sp</name>
    <dbReference type="NCBI Taxonomy" id="905011"/>
    <lineage>
        <taxon>Bacteria</taxon>
        <taxon>Bacillati</taxon>
        <taxon>Bacillota</taxon>
        <taxon>Clostridia</taxon>
        <taxon>Eubacteriales</taxon>
        <taxon>Oscillospiraceae</taxon>
        <taxon>Anaerotruncus</taxon>
        <taxon>environmental samples</taxon>
    </lineage>
</organism>
<dbReference type="PROSITE" id="PS00398">
    <property type="entry name" value="RECOMBINASES_2"/>
    <property type="match status" value="1"/>
</dbReference>
<protein>
    <submittedName>
        <fullName evidence="7">Putative transposon Tn552 DNA-invertase bin3</fullName>
    </submittedName>
</protein>
<dbReference type="PANTHER" id="PTHR30461:SF2">
    <property type="entry name" value="SERINE RECOMBINASE PINE-RELATED"/>
    <property type="match status" value="1"/>
</dbReference>
<evidence type="ECO:0000256" key="3">
    <source>
        <dbReference type="ARBA" id="ARBA00023172"/>
    </source>
</evidence>
<feature type="active site" description="O-(5'-phospho-DNA)-serine intermediate" evidence="4 5">
    <location>
        <position position="24"/>
    </location>
</feature>
<keyword evidence="2" id="KW-0238">DNA-binding</keyword>
<evidence type="ECO:0000256" key="2">
    <source>
        <dbReference type="ARBA" id="ARBA00023125"/>
    </source>
</evidence>
<dbReference type="AlphaFoldDB" id="A0A1C6HM31"/>
<evidence type="ECO:0000259" key="6">
    <source>
        <dbReference type="PROSITE" id="PS51736"/>
    </source>
</evidence>
<dbReference type="Pfam" id="PF00239">
    <property type="entry name" value="Resolvase"/>
    <property type="match status" value="1"/>
</dbReference>
<dbReference type="InterPro" id="IPR036162">
    <property type="entry name" value="Resolvase-like_N_sf"/>
</dbReference>
<dbReference type="SUPFAM" id="SSF53041">
    <property type="entry name" value="Resolvase-like"/>
    <property type="match status" value="1"/>
</dbReference>
<dbReference type="CDD" id="cd03768">
    <property type="entry name" value="SR_ResInv"/>
    <property type="match status" value="1"/>
</dbReference>
<name>A0A1C6HM31_9FIRM</name>
<evidence type="ECO:0000256" key="1">
    <source>
        <dbReference type="ARBA" id="ARBA00022908"/>
    </source>
</evidence>
<dbReference type="InterPro" id="IPR006118">
    <property type="entry name" value="Recombinase_CS"/>
</dbReference>
<evidence type="ECO:0000256" key="4">
    <source>
        <dbReference type="PIRSR" id="PIRSR606118-50"/>
    </source>
</evidence>
<reference evidence="7" key="1">
    <citation type="submission" date="2015-09" db="EMBL/GenBank/DDBJ databases">
        <authorList>
            <consortium name="Pathogen Informatics"/>
        </authorList>
    </citation>
    <scope>NUCLEOTIDE SEQUENCE</scope>
    <source>
        <strain evidence="7">2789STDY5834896</strain>
    </source>
</reference>
<dbReference type="PROSITE" id="PS00397">
    <property type="entry name" value="RECOMBINASES_1"/>
    <property type="match status" value="1"/>
</dbReference>
<dbReference type="Gene3D" id="3.40.50.1390">
    <property type="entry name" value="Resolvase, N-terminal catalytic domain"/>
    <property type="match status" value="1"/>
</dbReference>
<feature type="domain" description="Resolvase/invertase-type recombinase catalytic" evidence="6">
    <location>
        <begin position="16"/>
        <end position="160"/>
    </location>
</feature>
<dbReference type="PROSITE" id="PS51736">
    <property type="entry name" value="RECOMBINASES_3"/>
    <property type="match status" value="1"/>
</dbReference>
<keyword evidence="3" id="KW-0233">DNA recombination</keyword>
<proteinExistence type="predicted"/>
<sequence>MDSTTDRTTDSTTVSRVFGYIRVSSRDQNEERQHIAMDQFGVPHKNRYLDKLSGKDFCRPAYQRLVRRLRPGDVLVVKSIDRLGRNYDEILEQWRHITKEKQAAIVVLDMPLLDTRQGRDLTGTLIADIVLQLLSYVAQTERENIRQRQAEGIAAAKARGVRFGHPPIPMPPQFEELRRRWQRGEISSRQAGKLLGVSYQTFLRRCRQAQQERPAAEKPAR</sequence>
<dbReference type="InterPro" id="IPR050639">
    <property type="entry name" value="SSR_resolvase"/>
</dbReference>
<dbReference type="EMBL" id="FMHG01000001">
    <property type="protein sequence ID" value="SCJ58637.1"/>
    <property type="molecule type" value="Genomic_DNA"/>
</dbReference>
<dbReference type="PANTHER" id="PTHR30461">
    <property type="entry name" value="DNA-INVERTASE FROM LAMBDOID PROPHAGE"/>
    <property type="match status" value="1"/>
</dbReference>
<dbReference type="SMART" id="SM00857">
    <property type="entry name" value="Resolvase"/>
    <property type="match status" value="1"/>
</dbReference>
<dbReference type="GO" id="GO:0003677">
    <property type="term" value="F:DNA binding"/>
    <property type="evidence" value="ECO:0007669"/>
    <property type="project" value="UniProtKB-KW"/>
</dbReference>